<organism evidence="1 2">
    <name type="scientific">Cerrena zonata</name>
    <dbReference type="NCBI Taxonomy" id="2478898"/>
    <lineage>
        <taxon>Eukaryota</taxon>
        <taxon>Fungi</taxon>
        <taxon>Dikarya</taxon>
        <taxon>Basidiomycota</taxon>
        <taxon>Agaricomycotina</taxon>
        <taxon>Agaricomycetes</taxon>
        <taxon>Polyporales</taxon>
        <taxon>Cerrenaceae</taxon>
        <taxon>Cerrena</taxon>
    </lineage>
</organism>
<name>A0AAW0FY65_9APHY</name>
<evidence type="ECO:0000313" key="1">
    <source>
        <dbReference type="EMBL" id="KAK7685117.1"/>
    </source>
</evidence>
<proteinExistence type="predicted"/>
<reference evidence="1 2" key="1">
    <citation type="submission" date="2022-09" db="EMBL/GenBank/DDBJ databases">
        <authorList>
            <person name="Palmer J.M."/>
        </authorList>
    </citation>
    <scope>NUCLEOTIDE SEQUENCE [LARGE SCALE GENOMIC DNA]</scope>
    <source>
        <strain evidence="1 2">DSM 7382</strain>
    </source>
</reference>
<evidence type="ECO:0000313" key="2">
    <source>
        <dbReference type="Proteomes" id="UP001385951"/>
    </source>
</evidence>
<gene>
    <name evidence="1" type="ORF">QCA50_011957</name>
</gene>
<keyword evidence="2" id="KW-1185">Reference proteome</keyword>
<protein>
    <submittedName>
        <fullName evidence="1">Uncharacterized protein</fullName>
    </submittedName>
</protein>
<dbReference type="AlphaFoldDB" id="A0AAW0FY65"/>
<accession>A0AAW0FY65</accession>
<dbReference type="EMBL" id="JASBNA010000022">
    <property type="protein sequence ID" value="KAK7685117.1"/>
    <property type="molecule type" value="Genomic_DNA"/>
</dbReference>
<sequence>MAQQYIFNSRAEPYHLTSLDDPPQRLSVNLSHIDGVEYFDKFVSPNFLSSKYYRPISSTFPGIDSFAFEVNDQGGIKGMVAFQFTVSSSHPIEVKFFKEIWPLISQYFDFVKFVFVVPKETVIAFQQIKLAADCGVWTPRIQQYVLAIDADADKFWE</sequence>
<comment type="caution">
    <text evidence="1">The sequence shown here is derived from an EMBL/GenBank/DDBJ whole genome shotgun (WGS) entry which is preliminary data.</text>
</comment>
<dbReference type="Proteomes" id="UP001385951">
    <property type="component" value="Unassembled WGS sequence"/>
</dbReference>